<evidence type="ECO:0000256" key="1">
    <source>
        <dbReference type="ARBA" id="ARBA00022679"/>
    </source>
</evidence>
<gene>
    <name evidence="2" type="ORF">AA309_04415</name>
</gene>
<dbReference type="STRING" id="1225564.AA309_04415"/>
<dbReference type="EMBL" id="LCYG01000015">
    <property type="protein sequence ID" value="KLK94295.1"/>
    <property type="molecule type" value="Genomic_DNA"/>
</dbReference>
<dbReference type="SUPFAM" id="SSF89796">
    <property type="entry name" value="CoA-transferase family III (CaiB/BaiF)"/>
    <property type="match status" value="1"/>
</dbReference>
<dbReference type="Gene3D" id="3.30.1540.10">
    <property type="entry name" value="formyl-coa transferase, domain 3"/>
    <property type="match status" value="1"/>
</dbReference>
<comment type="caution">
    <text evidence="2">The sequence shown here is derived from an EMBL/GenBank/DDBJ whole genome shotgun (WGS) entry which is preliminary data.</text>
</comment>
<dbReference type="OrthoDB" id="9806585at2"/>
<keyword evidence="1" id="KW-0808">Transferase</keyword>
<sequence length="418" mass="44878">MDGHVERVAAGTASTKQGPLAGVRAICFEHMLQGPLASLLLSELGADVIKIEPLDGSVERKLTGRGQWVNGRTVLDLTVNRGKRSLAINLKDPRAKEIIHKLLETTDILTHNFRPGVMERLGFGYDELAPRFPKLVYGAASGYGEDGPYRHRPGQDLLVQAMSGFMYLQGRREDPPVPLGCALIDVHSGTLLALGCCAALIQQRATGKGQKIAVDLLASAFHLQFEPAAYSLNSNAPMIRGDGNLADPYHHAPYGVYATTDGYLAISTNDMGKLAACLASVERIDVPLDMASEETFALRNETRAKIARVIARKSCAEWMEIFAPAGVWAEPVRAAGPGFRDDPQVVHRGLVVNVPGPSPVDVLRIPITTETSTLSGPGDDAPFPGENSADILAELGFATADIRAFQNEGVVGVRKPME</sequence>
<reference evidence="2 3" key="1">
    <citation type="submission" date="2015-05" db="EMBL/GenBank/DDBJ databases">
        <title>Draft genome sequence of Microvirga vignae strain BR3299, a novel nitrogen fixing bacteria isolated from Brazil semi-aired region.</title>
        <authorList>
            <person name="Zilli J.E."/>
            <person name="Passos S.R."/>
            <person name="Leite J."/>
            <person name="Baldani J.I."/>
            <person name="Xavier G.R."/>
            <person name="Rumjaneck N.G."/>
            <person name="Simoes-Araujo J.L."/>
        </authorList>
    </citation>
    <scope>NUCLEOTIDE SEQUENCE [LARGE SCALE GENOMIC DNA]</scope>
    <source>
        <strain evidence="2 3">BR3299</strain>
    </source>
</reference>
<evidence type="ECO:0000313" key="3">
    <source>
        <dbReference type="Proteomes" id="UP000035489"/>
    </source>
</evidence>
<name>A0A0H1RGJ4_9HYPH</name>
<dbReference type="Gene3D" id="3.40.50.10540">
    <property type="entry name" value="Crotonobetainyl-coa:carnitine coa-transferase, domain 1"/>
    <property type="match status" value="1"/>
</dbReference>
<dbReference type="RefSeq" id="WP_047187776.1">
    <property type="nucleotide sequence ID" value="NZ_LCYG01000015.1"/>
</dbReference>
<dbReference type="InterPro" id="IPR050483">
    <property type="entry name" value="CoA-transferase_III_domain"/>
</dbReference>
<dbReference type="GO" id="GO:0008410">
    <property type="term" value="F:CoA-transferase activity"/>
    <property type="evidence" value="ECO:0007669"/>
    <property type="project" value="TreeGrafter"/>
</dbReference>
<proteinExistence type="predicted"/>
<dbReference type="PANTHER" id="PTHR48207:SF4">
    <property type="entry name" value="BLL6097 PROTEIN"/>
    <property type="match status" value="1"/>
</dbReference>
<accession>A0A0H1RGJ4</accession>
<dbReference type="Pfam" id="PF02515">
    <property type="entry name" value="CoA_transf_3"/>
    <property type="match status" value="1"/>
</dbReference>
<dbReference type="AlphaFoldDB" id="A0A0H1RGJ4"/>
<evidence type="ECO:0000313" key="2">
    <source>
        <dbReference type="EMBL" id="KLK94295.1"/>
    </source>
</evidence>
<dbReference type="InterPro" id="IPR044855">
    <property type="entry name" value="CoA-Trfase_III_dom3_sf"/>
</dbReference>
<dbReference type="PATRIC" id="fig|1225564.3.peg.1243"/>
<protein>
    <recommendedName>
        <fullName evidence="4">Carnitine dehydratase</fullName>
    </recommendedName>
</protein>
<dbReference type="PANTHER" id="PTHR48207">
    <property type="entry name" value="SUCCINATE--HYDROXYMETHYLGLUTARATE COA-TRANSFERASE"/>
    <property type="match status" value="1"/>
</dbReference>
<evidence type="ECO:0008006" key="4">
    <source>
        <dbReference type="Google" id="ProtNLM"/>
    </source>
</evidence>
<keyword evidence="3" id="KW-1185">Reference proteome</keyword>
<dbReference type="Proteomes" id="UP000035489">
    <property type="component" value="Unassembled WGS sequence"/>
</dbReference>
<dbReference type="InterPro" id="IPR003673">
    <property type="entry name" value="CoA-Trfase_fam_III"/>
</dbReference>
<organism evidence="2 3">
    <name type="scientific">Microvirga vignae</name>
    <dbReference type="NCBI Taxonomy" id="1225564"/>
    <lineage>
        <taxon>Bacteria</taxon>
        <taxon>Pseudomonadati</taxon>
        <taxon>Pseudomonadota</taxon>
        <taxon>Alphaproteobacteria</taxon>
        <taxon>Hyphomicrobiales</taxon>
        <taxon>Methylobacteriaceae</taxon>
        <taxon>Microvirga</taxon>
    </lineage>
</organism>
<dbReference type="InterPro" id="IPR023606">
    <property type="entry name" value="CoA-Trfase_III_dom_1_sf"/>
</dbReference>